<dbReference type="RefSeq" id="WP_014029344.1">
    <property type="nucleotide sequence ID" value="NC_015942.1"/>
</dbReference>
<protein>
    <submittedName>
        <fullName evidence="1">Uncharacterized protein</fullName>
    </submittedName>
</protein>
<dbReference type="Proteomes" id="UP000009220">
    <property type="component" value="Chromosome"/>
</dbReference>
<evidence type="ECO:0000313" key="2">
    <source>
        <dbReference type="Proteomes" id="UP000009220"/>
    </source>
</evidence>
<dbReference type="EMBL" id="CP002985">
    <property type="protein sequence ID" value="AEM48091.1"/>
    <property type="molecule type" value="Genomic_DNA"/>
</dbReference>
<proteinExistence type="predicted"/>
<name>G0JLP2_9PROT</name>
<gene>
    <name evidence="1" type="ORF">Acife_1970</name>
</gene>
<dbReference type="AlphaFoldDB" id="G0JLP2"/>
<dbReference type="HOGENOM" id="CLU_2911896_0_0_6"/>
<dbReference type="KEGG" id="afi:Acife_1970"/>
<evidence type="ECO:0000313" key="1">
    <source>
        <dbReference type="EMBL" id="AEM48091.1"/>
    </source>
</evidence>
<accession>G0JLP2</accession>
<reference evidence="1 2" key="1">
    <citation type="journal article" date="2011" name="J. Bacteriol.">
        <title>Draft genome of the psychrotolerant acidophile Acidithiobacillus ferrivorans SS3.</title>
        <authorList>
            <person name="Liljeqvist M."/>
            <person name="Valdes J."/>
            <person name="Holmes D.S."/>
            <person name="Dopson M."/>
        </authorList>
    </citation>
    <scope>NUCLEOTIDE SEQUENCE [LARGE SCALE GENOMIC DNA]</scope>
    <source>
        <strain evidence="1 2">SS3</strain>
    </source>
</reference>
<sequence>MPGSHPVEKWELHNHPTAHARLQQRDLRGSSIAAIKNMEFNVVRSDLQALYEDGRKSPQLV</sequence>
<dbReference type="STRING" id="743299.Acife_1970"/>
<organism evidence="1 2">
    <name type="scientific">Acidithiobacillus ferrivorans SS3</name>
    <dbReference type="NCBI Taxonomy" id="743299"/>
    <lineage>
        <taxon>Bacteria</taxon>
        <taxon>Pseudomonadati</taxon>
        <taxon>Pseudomonadota</taxon>
        <taxon>Acidithiobacillia</taxon>
        <taxon>Acidithiobacillales</taxon>
        <taxon>Acidithiobacillaceae</taxon>
        <taxon>Acidithiobacillus</taxon>
    </lineage>
</organism>